<dbReference type="InterPro" id="IPR011738">
    <property type="entry name" value="Phage_CHP"/>
</dbReference>
<dbReference type="InterPro" id="IPR021146">
    <property type="entry name" value="Phage_gp6-like_head-tail"/>
</dbReference>
<protein>
    <recommendedName>
        <fullName evidence="3">PhiE125 gp8 family phage protein</fullName>
    </recommendedName>
</protein>
<dbReference type="EMBL" id="AMRV01000007">
    <property type="protein sequence ID" value="EMD82478.1"/>
    <property type="molecule type" value="Genomic_DNA"/>
</dbReference>
<gene>
    <name evidence="1" type="ORF">C725_2199</name>
</gene>
<accession>M2U3G9</accession>
<evidence type="ECO:0008006" key="3">
    <source>
        <dbReference type="Google" id="ProtNLM"/>
    </source>
</evidence>
<organism evidence="1 2">
    <name type="scientific">Pacificimonas flava</name>
    <dbReference type="NCBI Taxonomy" id="1234595"/>
    <lineage>
        <taxon>Bacteria</taxon>
        <taxon>Pseudomonadati</taxon>
        <taxon>Pseudomonadota</taxon>
        <taxon>Alphaproteobacteria</taxon>
        <taxon>Sphingomonadales</taxon>
        <taxon>Sphingosinicellaceae</taxon>
        <taxon>Pacificimonas</taxon>
    </lineage>
</organism>
<dbReference type="AlphaFoldDB" id="M2U3G9"/>
<dbReference type="CDD" id="cd08054">
    <property type="entry name" value="gp6"/>
    <property type="match status" value="1"/>
</dbReference>
<sequence length="184" mass="19371">MTLSVAPAGEDRAPLAVTLNEVKAYLRIETSDEDALLAGLVRTATSLCEAFTGQVPIVEARAVSIPADGNWHRLAPTPLRRVTGTGGLTAAGEAAAVSPEEVDLQIDFSGDGWARCRPASGAATAALTVEAGLSADWNGLPEAVRQGIMRLAAHLYTHRDADGERGPPAAIAALWRPWRRVRLS</sequence>
<name>M2U3G9_9SPHN</name>
<reference evidence="1 2" key="1">
    <citation type="journal article" date="2013" name="Genome Announc.">
        <title>Draft Genome Sequence of Strain JLT2015T, Belonging to the Family Sphingomonadaceae of the Alphaproteobacteria.</title>
        <authorList>
            <person name="Tang K."/>
            <person name="Liu K."/>
            <person name="Li S."/>
            <person name="Jiao N."/>
        </authorList>
    </citation>
    <scope>NUCLEOTIDE SEQUENCE [LARGE SCALE GENOMIC DNA]</scope>
    <source>
        <strain evidence="1 2">JLT2015</strain>
    </source>
</reference>
<dbReference type="Proteomes" id="UP000011717">
    <property type="component" value="Unassembled WGS sequence"/>
</dbReference>
<evidence type="ECO:0000313" key="2">
    <source>
        <dbReference type="Proteomes" id="UP000011717"/>
    </source>
</evidence>
<dbReference type="RefSeq" id="WP_008602796.1">
    <property type="nucleotide sequence ID" value="NZ_AMRV01000007.1"/>
</dbReference>
<dbReference type="Gene3D" id="1.10.3230.30">
    <property type="entry name" value="Phage gp6-like head-tail connector protein"/>
    <property type="match status" value="1"/>
</dbReference>
<keyword evidence="2" id="KW-1185">Reference proteome</keyword>
<evidence type="ECO:0000313" key="1">
    <source>
        <dbReference type="EMBL" id="EMD82478.1"/>
    </source>
</evidence>
<comment type="caution">
    <text evidence="1">The sequence shown here is derived from an EMBL/GenBank/DDBJ whole genome shotgun (WGS) entry which is preliminary data.</text>
</comment>
<dbReference type="NCBIfam" id="TIGR02215">
    <property type="entry name" value="phage_chp_gp8"/>
    <property type="match status" value="1"/>
</dbReference>
<dbReference type="InterPro" id="IPR006450">
    <property type="entry name" value="Phage_HK97_gp6-like"/>
</dbReference>
<dbReference type="OrthoDB" id="8478788at2"/>
<dbReference type="Pfam" id="PF05135">
    <property type="entry name" value="Phage_connect_1"/>
    <property type="match status" value="1"/>
</dbReference>
<proteinExistence type="predicted"/>
<dbReference type="NCBIfam" id="TIGR01560">
    <property type="entry name" value="put_DNA_pack"/>
    <property type="match status" value="1"/>
</dbReference>